<gene>
    <name evidence="1" type="ORF">H310_02861</name>
</gene>
<dbReference type="GeneID" id="20079911"/>
<organism evidence="1">
    <name type="scientific">Aphanomyces invadans</name>
    <dbReference type="NCBI Taxonomy" id="157072"/>
    <lineage>
        <taxon>Eukaryota</taxon>
        <taxon>Sar</taxon>
        <taxon>Stramenopiles</taxon>
        <taxon>Oomycota</taxon>
        <taxon>Saprolegniomycetes</taxon>
        <taxon>Saprolegniales</taxon>
        <taxon>Verrucalvaceae</taxon>
        <taxon>Aphanomyces</taxon>
    </lineage>
</organism>
<reference evidence="1" key="1">
    <citation type="submission" date="2013-12" db="EMBL/GenBank/DDBJ databases">
        <title>The Genome Sequence of Aphanomyces invadans NJM9701.</title>
        <authorList>
            <consortium name="The Broad Institute Genomics Platform"/>
            <person name="Russ C."/>
            <person name="Tyler B."/>
            <person name="van West P."/>
            <person name="Dieguez-Uribeondo J."/>
            <person name="Young S.K."/>
            <person name="Zeng Q."/>
            <person name="Gargeya S."/>
            <person name="Fitzgerald M."/>
            <person name="Abouelleil A."/>
            <person name="Alvarado L."/>
            <person name="Chapman S.B."/>
            <person name="Gainer-Dewar J."/>
            <person name="Goldberg J."/>
            <person name="Griggs A."/>
            <person name="Gujja S."/>
            <person name="Hansen M."/>
            <person name="Howarth C."/>
            <person name="Imamovic A."/>
            <person name="Ireland A."/>
            <person name="Larimer J."/>
            <person name="McCowan C."/>
            <person name="Murphy C."/>
            <person name="Pearson M."/>
            <person name="Poon T.W."/>
            <person name="Priest M."/>
            <person name="Roberts A."/>
            <person name="Saif S."/>
            <person name="Shea T."/>
            <person name="Sykes S."/>
            <person name="Wortman J."/>
            <person name="Nusbaum C."/>
            <person name="Birren B."/>
        </authorList>
    </citation>
    <scope>NUCLEOTIDE SEQUENCE [LARGE SCALE GENOMIC DNA]</scope>
    <source>
        <strain evidence="1">NJM9701</strain>
    </source>
</reference>
<dbReference type="EMBL" id="KI913955">
    <property type="protein sequence ID" value="ETW06679.1"/>
    <property type="molecule type" value="Genomic_DNA"/>
</dbReference>
<dbReference type="VEuPathDB" id="FungiDB:H310_02861"/>
<sequence length="163" mass="19032">MEHVAHGDIDRAALAFVPAVVLGHPRTIHARERNAKQNFSTRNESVHDCDQRHRGLHRLTFAWRQHVHPTRKHSTHEARERLDQEVGHLDVHVGGVRHRHLGAWPPHDGPDADQRARDERHVEQCVRDQNVVRRERVNFEICRGHDRQPFDFEPAERPHALGK</sequence>
<proteinExistence type="predicted"/>
<name>A0A024UK43_9STRA</name>
<protein>
    <submittedName>
        <fullName evidence="1">Uncharacterized protein</fullName>
    </submittedName>
</protein>
<dbReference type="AlphaFoldDB" id="A0A024UK43"/>
<evidence type="ECO:0000313" key="1">
    <source>
        <dbReference type="EMBL" id="ETW06679.1"/>
    </source>
</evidence>
<accession>A0A024UK43</accession>
<dbReference type="RefSeq" id="XP_008864754.1">
    <property type="nucleotide sequence ID" value="XM_008866532.1"/>
</dbReference>